<evidence type="ECO:0000313" key="2">
    <source>
        <dbReference type="EMBL" id="EFW19469.1"/>
    </source>
</evidence>
<accession>E9D2Q5</accession>
<keyword evidence="1" id="KW-0472">Membrane</keyword>
<dbReference type="HOGENOM" id="CLU_2454578_0_0_1"/>
<reference evidence="3" key="1">
    <citation type="journal article" date="2010" name="Genome Res.">
        <title>Population genomic sequencing of Coccidioides fungi reveals recent hybridization and transposon control.</title>
        <authorList>
            <person name="Neafsey D.E."/>
            <person name="Barker B.M."/>
            <person name="Sharpton T.J."/>
            <person name="Stajich J.E."/>
            <person name="Park D.J."/>
            <person name="Whiston E."/>
            <person name="Hung C.-Y."/>
            <person name="McMahan C."/>
            <person name="White J."/>
            <person name="Sykes S."/>
            <person name="Heiman D."/>
            <person name="Young S."/>
            <person name="Zeng Q."/>
            <person name="Abouelleil A."/>
            <person name="Aftuck L."/>
            <person name="Bessette D."/>
            <person name="Brown A."/>
            <person name="FitzGerald M."/>
            <person name="Lui A."/>
            <person name="Macdonald J.P."/>
            <person name="Priest M."/>
            <person name="Orbach M.J."/>
            <person name="Galgiani J.N."/>
            <person name="Kirkland T.N."/>
            <person name="Cole G.T."/>
            <person name="Birren B.W."/>
            <person name="Henn M.R."/>
            <person name="Taylor J.W."/>
            <person name="Rounsley S.D."/>
        </authorList>
    </citation>
    <scope>NUCLEOTIDE SEQUENCE [LARGE SCALE GENOMIC DNA]</scope>
    <source>
        <strain evidence="3">RMSCC 757 / Silveira</strain>
    </source>
</reference>
<dbReference type="AlphaFoldDB" id="E9D2Q5"/>
<dbReference type="VEuPathDB" id="FungiDB:CPSG_03853"/>
<dbReference type="EMBL" id="GL636490">
    <property type="protein sequence ID" value="EFW19469.1"/>
    <property type="molecule type" value="Genomic_DNA"/>
</dbReference>
<evidence type="ECO:0000313" key="3">
    <source>
        <dbReference type="Proteomes" id="UP000002497"/>
    </source>
</evidence>
<feature type="transmembrane region" description="Helical" evidence="1">
    <location>
        <begin position="12"/>
        <end position="35"/>
    </location>
</feature>
<keyword evidence="3" id="KW-1185">Reference proteome</keyword>
<reference evidence="3" key="2">
    <citation type="submission" date="2010-03" db="EMBL/GenBank/DDBJ databases">
        <title>The genome sequence of Coccidioides posadasii strain Silveira.</title>
        <authorList>
            <consortium name="The Broad Institute Genome Sequencing Center for Infectious Disease"/>
            <person name="Neafsey D."/>
            <person name="Orbach M."/>
            <person name="Henn M.R."/>
            <person name="Cole G.T."/>
            <person name="Galgiani J."/>
            <person name="Gardner M.J."/>
            <person name="Kirkland T.N."/>
            <person name="Taylor J.W."/>
            <person name="Young S.K."/>
            <person name="Zeng Q."/>
            <person name="Koehrsen M."/>
            <person name="Alvarado L."/>
            <person name="Berlin A."/>
            <person name="Borenstein D."/>
            <person name="Chapman S.B."/>
            <person name="Chen Z."/>
            <person name="Engels R."/>
            <person name="Freedman E."/>
            <person name="Gellesch M."/>
            <person name="Goldberg J."/>
            <person name="Griggs A."/>
            <person name="Gujja S."/>
            <person name="Heilman E."/>
            <person name="Heiman D."/>
            <person name="Howarth C."/>
            <person name="Jen D."/>
            <person name="Larson L."/>
            <person name="Mehta T."/>
            <person name="Neiman D."/>
            <person name="Park D."/>
            <person name="Pearson M."/>
            <person name="Richards J."/>
            <person name="Roberts A."/>
            <person name="Saif S."/>
            <person name="Shea T."/>
            <person name="Shenoy N."/>
            <person name="Sisk P."/>
            <person name="Stolte C."/>
            <person name="Sykes S."/>
            <person name="Walk T."/>
            <person name="White J."/>
            <person name="Yandava C."/>
            <person name="Haas B."/>
            <person name="Nusbaum C."/>
            <person name="Birren B."/>
        </authorList>
    </citation>
    <scope>NUCLEOTIDE SEQUENCE [LARGE SCALE GENOMIC DNA]</scope>
    <source>
        <strain evidence="3">RMSCC 757 / Silveira</strain>
    </source>
</reference>
<dbReference type="Proteomes" id="UP000002497">
    <property type="component" value="Unassembled WGS sequence"/>
</dbReference>
<sequence length="89" mass="10009">MPLRCNLMLSRPYSLFLGHHLTITLVVTPVVLDVLTPLHRLSNRWALAPSLITDQRVRTLEELNKTNQCRADSSRVVFGLKLAVSQESG</sequence>
<keyword evidence="1" id="KW-0812">Transmembrane</keyword>
<evidence type="ECO:0000256" key="1">
    <source>
        <dbReference type="SAM" id="Phobius"/>
    </source>
</evidence>
<gene>
    <name evidence="2" type="ORF">CPSG_03853</name>
</gene>
<proteinExistence type="predicted"/>
<keyword evidence="1" id="KW-1133">Transmembrane helix</keyword>
<name>E9D2Q5_COCPS</name>
<protein>
    <submittedName>
        <fullName evidence="2">Uncharacterized protein</fullName>
    </submittedName>
</protein>
<organism evidence="3">
    <name type="scientific">Coccidioides posadasii (strain RMSCC 757 / Silveira)</name>
    <name type="common">Valley fever fungus</name>
    <dbReference type="NCBI Taxonomy" id="443226"/>
    <lineage>
        <taxon>Eukaryota</taxon>
        <taxon>Fungi</taxon>
        <taxon>Dikarya</taxon>
        <taxon>Ascomycota</taxon>
        <taxon>Pezizomycotina</taxon>
        <taxon>Eurotiomycetes</taxon>
        <taxon>Eurotiomycetidae</taxon>
        <taxon>Onygenales</taxon>
        <taxon>Onygenaceae</taxon>
        <taxon>Coccidioides</taxon>
    </lineage>
</organism>